<dbReference type="PANTHER" id="PTHR43133">
    <property type="entry name" value="RNA POLYMERASE ECF-TYPE SIGMA FACTO"/>
    <property type="match status" value="1"/>
</dbReference>
<gene>
    <name evidence="7" type="ordered locus">MXAN_7454</name>
</gene>
<dbReference type="KEGG" id="mxa:MXAN_7454"/>
<evidence type="ECO:0000313" key="8">
    <source>
        <dbReference type="Proteomes" id="UP000002402"/>
    </source>
</evidence>
<dbReference type="InterPro" id="IPR007627">
    <property type="entry name" value="RNA_pol_sigma70_r2"/>
</dbReference>
<reference evidence="7 8" key="1">
    <citation type="journal article" date="2006" name="Proc. Natl. Acad. Sci. U.S.A.">
        <title>Evolution of sensory complexity recorded in a myxobacterial genome.</title>
        <authorList>
            <person name="Goldman B.S."/>
            <person name="Nierman W.C."/>
            <person name="Kaiser D."/>
            <person name="Slater S.C."/>
            <person name="Durkin A.S."/>
            <person name="Eisen J.A."/>
            <person name="Ronning C.M."/>
            <person name="Barbazuk W.B."/>
            <person name="Blanchard M."/>
            <person name="Field C."/>
            <person name="Halling C."/>
            <person name="Hinkle G."/>
            <person name="Iartchuk O."/>
            <person name="Kim H.S."/>
            <person name="Mackenzie C."/>
            <person name="Madupu R."/>
            <person name="Miller N."/>
            <person name="Shvartsbeyn A."/>
            <person name="Sullivan S.A."/>
            <person name="Vaudin M."/>
            <person name="Wiegand R."/>
            <person name="Kaplan H.B."/>
        </authorList>
    </citation>
    <scope>NUCLEOTIDE SEQUENCE [LARGE SCALE GENOMIC DNA]</scope>
    <source>
        <strain evidence="8">DK1622</strain>
    </source>
</reference>
<keyword evidence="4" id="KW-0238">DNA-binding</keyword>
<dbReference type="EnsemblBacteria" id="ABF92401">
    <property type="protein sequence ID" value="ABF92401"/>
    <property type="gene ID" value="MXAN_7454"/>
</dbReference>
<protein>
    <submittedName>
        <fullName evidence="7">RNA polymerase sigma-70 factor, ECF subfamily</fullName>
    </submittedName>
</protein>
<dbReference type="eggNOG" id="COG1595">
    <property type="taxonomic scope" value="Bacteria"/>
</dbReference>
<accession>Q1CVL4</accession>
<keyword evidence="5" id="KW-0804">Transcription</keyword>
<evidence type="ECO:0000256" key="3">
    <source>
        <dbReference type="ARBA" id="ARBA00023082"/>
    </source>
</evidence>
<dbReference type="Proteomes" id="UP000002402">
    <property type="component" value="Chromosome"/>
</dbReference>
<evidence type="ECO:0000256" key="1">
    <source>
        <dbReference type="ARBA" id="ARBA00010641"/>
    </source>
</evidence>
<keyword evidence="8" id="KW-1185">Reference proteome</keyword>
<dbReference type="HOGENOM" id="CLU_1377404_0_0_7"/>
<dbReference type="NCBIfam" id="TIGR02937">
    <property type="entry name" value="sigma70-ECF"/>
    <property type="match status" value="1"/>
</dbReference>
<feature type="domain" description="RNA polymerase sigma-70 region 2" evidence="6">
    <location>
        <begin position="53"/>
        <end position="120"/>
    </location>
</feature>
<dbReference type="InterPro" id="IPR013325">
    <property type="entry name" value="RNA_pol_sigma_r2"/>
</dbReference>
<organism evidence="7 8">
    <name type="scientific">Myxococcus xanthus (strain DK1622)</name>
    <dbReference type="NCBI Taxonomy" id="246197"/>
    <lineage>
        <taxon>Bacteria</taxon>
        <taxon>Pseudomonadati</taxon>
        <taxon>Myxococcota</taxon>
        <taxon>Myxococcia</taxon>
        <taxon>Myxococcales</taxon>
        <taxon>Cystobacterineae</taxon>
        <taxon>Myxococcaceae</taxon>
        <taxon>Myxococcus</taxon>
    </lineage>
</organism>
<evidence type="ECO:0000256" key="5">
    <source>
        <dbReference type="ARBA" id="ARBA00023163"/>
    </source>
</evidence>
<comment type="similarity">
    <text evidence="1">Belongs to the sigma-70 factor family. ECF subfamily.</text>
</comment>
<name>Q1CVL4_MYXXD</name>
<dbReference type="Gene3D" id="1.10.1740.10">
    <property type="match status" value="1"/>
</dbReference>
<dbReference type="PANTHER" id="PTHR43133:SF8">
    <property type="entry name" value="RNA POLYMERASE SIGMA FACTOR HI_1459-RELATED"/>
    <property type="match status" value="1"/>
</dbReference>
<evidence type="ECO:0000256" key="4">
    <source>
        <dbReference type="ARBA" id="ARBA00023125"/>
    </source>
</evidence>
<dbReference type="SUPFAM" id="SSF88659">
    <property type="entry name" value="Sigma3 and sigma4 domains of RNA polymerase sigma factors"/>
    <property type="match status" value="1"/>
</dbReference>
<dbReference type="InterPro" id="IPR014284">
    <property type="entry name" value="RNA_pol_sigma-70_dom"/>
</dbReference>
<dbReference type="InterPro" id="IPR039425">
    <property type="entry name" value="RNA_pol_sigma-70-like"/>
</dbReference>
<dbReference type="GO" id="GO:0006352">
    <property type="term" value="P:DNA-templated transcription initiation"/>
    <property type="evidence" value="ECO:0007669"/>
    <property type="project" value="InterPro"/>
</dbReference>
<dbReference type="GO" id="GO:0003677">
    <property type="term" value="F:DNA binding"/>
    <property type="evidence" value="ECO:0007669"/>
    <property type="project" value="UniProtKB-KW"/>
</dbReference>
<proteinExistence type="inferred from homology"/>
<keyword evidence="2" id="KW-0805">Transcription regulation</keyword>
<evidence type="ECO:0000313" key="7">
    <source>
        <dbReference type="EMBL" id="ABF92401.1"/>
    </source>
</evidence>
<evidence type="ECO:0000256" key="2">
    <source>
        <dbReference type="ARBA" id="ARBA00023015"/>
    </source>
</evidence>
<keyword evidence="3" id="KW-0731">Sigma factor</keyword>
<dbReference type="AlphaFoldDB" id="Q1CVL4"/>
<dbReference type="EMBL" id="CP000113">
    <property type="protein sequence ID" value="ABF92401.1"/>
    <property type="molecule type" value="Genomic_DNA"/>
</dbReference>
<evidence type="ECO:0000259" key="6">
    <source>
        <dbReference type="Pfam" id="PF04542"/>
    </source>
</evidence>
<sequence>MVSSIFPAPDVGHFVDPVGPSRRGPLSDDTSAETGPWLARFHAGDARVLNACYRDHFDTVYRAAVRVLPAVDAETVVHDVFLRLVSDEAARRSFQGGSLAGWLHTLSHNLAVDRVRRQRRESDALAQLAVESSASEEPTPPEPGLDASFLLERFRQESLPPKWAPVFEARFVLQLSQREAAAALRMRRTTLAYQELRVRQLLKKFLLTPEAR</sequence>
<dbReference type="GO" id="GO:0016987">
    <property type="term" value="F:sigma factor activity"/>
    <property type="evidence" value="ECO:0007669"/>
    <property type="project" value="UniProtKB-KW"/>
</dbReference>
<dbReference type="Pfam" id="PF04542">
    <property type="entry name" value="Sigma70_r2"/>
    <property type="match status" value="1"/>
</dbReference>
<dbReference type="InterPro" id="IPR013324">
    <property type="entry name" value="RNA_pol_sigma_r3/r4-like"/>
</dbReference>
<dbReference type="SUPFAM" id="SSF88946">
    <property type="entry name" value="Sigma2 domain of RNA polymerase sigma factors"/>
    <property type="match status" value="1"/>
</dbReference>
<dbReference type="STRING" id="246197.MXAN_7454"/>